<reference evidence="1 2" key="2">
    <citation type="submission" date="2018-03" db="EMBL/GenBank/DDBJ databases">
        <authorList>
            <person name="Keele B.F."/>
        </authorList>
    </citation>
    <scope>NUCLEOTIDE SEQUENCE [LARGE SCALE GENOMIC DNA]</scope>
    <source>
        <strain evidence="1 2">D13</strain>
    </source>
</reference>
<accession>A0A2P1PW69</accession>
<keyword evidence="2" id="KW-1185">Reference proteome</keyword>
<proteinExistence type="predicted"/>
<dbReference type="EMBL" id="CP027860">
    <property type="protein sequence ID" value="AVP99105.1"/>
    <property type="molecule type" value="Genomic_DNA"/>
</dbReference>
<evidence type="ECO:0000313" key="1">
    <source>
        <dbReference type="EMBL" id="AVP99105.1"/>
    </source>
</evidence>
<gene>
    <name evidence="1" type="ORF">C7S18_18875</name>
</gene>
<protein>
    <submittedName>
        <fullName evidence="1">Uncharacterized protein</fullName>
    </submittedName>
</protein>
<dbReference type="KEGG" id="xba:C7S18_18875"/>
<evidence type="ECO:0000313" key="2">
    <source>
        <dbReference type="Proteomes" id="UP000241074"/>
    </source>
</evidence>
<dbReference type="Proteomes" id="UP000241074">
    <property type="component" value="Chromosome"/>
</dbReference>
<reference evidence="1 2" key="1">
    <citation type="submission" date="2018-03" db="EMBL/GenBank/DDBJ databases">
        <title>Ahniella affigens gen. nov., sp. nov., a gammaproteobacterium isolated from sandy soil near a stream.</title>
        <authorList>
            <person name="Ko Y."/>
            <person name="Kim J.-H."/>
        </authorList>
    </citation>
    <scope>NUCLEOTIDE SEQUENCE [LARGE SCALE GENOMIC DNA]</scope>
    <source>
        <strain evidence="1 2">D13</strain>
    </source>
</reference>
<organism evidence="1 2">
    <name type="scientific">Ahniella affigens</name>
    <dbReference type="NCBI Taxonomy" id="2021234"/>
    <lineage>
        <taxon>Bacteria</taxon>
        <taxon>Pseudomonadati</taxon>
        <taxon>Pseudomonadota</taxon>
        <taxon>Gammaproteobacteria</taxon>
        <taxon>Lysobacterales</taxon>
        <taxon>Rhodanobacteraceae</taxon>
        <taxon>Ahniella</taxon>
    </lineage>
</organism>
<dbReference type="AlphaFoldDB" id="A0A2P1PW69"/>
<name>A0A2P1PW69_9GAMM</name>
<sequence>MSPRHGFLDLAFDSPVEFVTAVGAADAANIKMDTSLHFQRGWRRSLGFGLVDVRLFVLPHCLDARLATFLADAVLTRQANEHVPDGEDLLLILARYSELLPNGSRVFEPPNV</sequence>